<reference evidence="1 2" key="1">
    <citation type="journal article" date="2021" name="ISME J.">
        <title>Genomic evolution of the class Acidithiobacillia: deep-branching Proteobacteria living in extreme acidic conditions.</title>
        <authorList>
            <person name="Moya-Beltran A."/>
            <person name="Beard S."/>
            <person name="Rojas-Villalobos C."/>
            <person name="Issotta F."/>
            <person name="Gallardo Y."/>
            <person name="Ulloa R."/>
            <person name="Giaveno A."/>
            <person name="Degli Esposti M."/>
            <person name="Johnson D.B."/>
            <person name="Quatrini R."/>
        </authorList>
    </citation>
    <scope>NUCLEOTIDE SEQUENCE [LARGE SCALE GENOMIC DNA]</scope>
    <source>
        <strain evidence="1 2">GG1-14</strain>
    </source>
</reference>
<keyword evidence="2" id="KW-1185">Reference proteome</keyword>
<organism evidence="1 2">
    <name type="scientific">Acidithiobacillus montserratensis</name>
    <dbReference type="NCBI Taxonomy" id="2729135"/>
    <lineage>
        <taxon>Bacteria</taxon>
        <taxon>Pseudomonadati</taxon>
        <taxon>Pseudomonadota</taxon>
        <taxon>Acidithiobacillia</taxon>
        <taxon>Acidithiobacillales</taxon>
        <taxon>Acidithiobacillaceae</taxon>
        <taxon>Acidithiobacillus</taxon>
    </lineage>
</organism>
<proteinExistence type="predicted"/>
<accession>A0ACD5HCD0</accession>
<sequence length="303" mass="32524">MGAVRKGWLLLVVFALWSLAGCAPQISAPPVHSVAYYAAQIHPPVVAPVAPVVSPPISAATLAQPVRIVVSTTSHLLRIYRGDILLATYPVAIGFNGSAPRRIRGDDVTPVGHYHIGWILYGTQYGPFMGLTYPNKDNAEWGLKEGIITHRQYKAIVDAIDAGQTPPQNTPLGGEIGIHGMGPQFSDDPDSKVFPGRWTAGCVALSNWNAQQVAALVQVGTPVEIVGEVRGYRRNLDPKAELAWTKYQHRHTGATDKLSPNTGRGALSPVKYGQNLEHQKPGSPAKETDMDALLTKLGKAGKP</sequence>
<dbReference type="Proteomes" id="UP001195965">
    <property type="component" value="Chromosome"/>
</dbReference>
<evidence type="ECO:0000313" key="1">
    <source>
        <dbReference type="EMBL" id="XRI72665.1"/>
    </source>
</evidence>
<dbReference type="EMBL" id="CP127526">
    <property type="protein sequence ID" value="XRI72665.1"/>
    <property type="molecule type" value="Genomic_DNA"/>
</dbReference>
<name>A0ACD5HCD0_9PROT</name>
<gene>
    <name evidence="1" type="ORF">HHS34_009440</name>
</gene>
<protein>
    <submittedName>
        <fullName evidence="1">L,D-transpeptidase</fullName>
    </submittedName>
</protein>
<evidence type="ECO:0000313" key="2">
    <source>
        <dbReference type="Proteomes" id="UP001195965"/>
    </source>
</evidence>